<proteinExistence type="predicted"/>
<keyword evidence="3" id="KW-1185">Reference proteome</keyword>
<protein>
    <recommendedName>
        <fullName evidence="4">O-antigen polymerase</fullName>
    </recommendedName>
</protein>
<name>A0A7J0BL58_9BACT</name>
<keyword evidence="1" id="KW-0472">Membrane</keyword>
<evidence type="ECO:0000256" key="1">
    <source>
        <dbReference type="SAM" id="Phobius"/>
    </source>
</evidence>
<reference evidence="2 3" key="1">
    <citation type="submission" date="2020-05" db="EMBL/GenBank/DDBJ databases">
        <title>Draft genome sequence of Desulfovibrio sp. strain HN2T.</title>
        <authorList>
            <person name="Ueno A."/>
            <person name="Tamazawa S."/>
            <person name="Tamamura S."/>
            <person name="Murakami T."/>
            <person name="Kiyama T."/>
            <person name="Inomata H."/>
            <person name="Amano Y."/>
            <person name="Miyakawa K."/>
            <person name="Tamaki H."/>
            <person name="Naganuma T."/>
            <person name="Kaneko K."/>
        </authorList>
    </citation>
    <scope>NUCLEOTIDE SEQUENCE [LARGE SCALE GENOMIC DNA]</scope>
    <source>
        <strain evidence="2 3">HN2</strain>
    </source>
</reference>
<organism evidence="2 3">
    <name type="scientific">Desulfovibrio subterraneus</name>
    <dbReference type="NCBI Taxonomy" id="2718620"/>
    <lineage>
        <taxon>Bacteria</taxon>
        <taxon>Pseudomonadati</taxon>
        <taxon>Thermodesulfobacteriota</taxon>
        <taxon>Desulfovibrionia</taxon>
        <taxon>Desulfovibrionales</taxon>
        <taxon>Desulfovibrionaceae</taxon>
        <taxon>Desulfovibrio</taxon>
    </lineage>
</organism>
<feature type="transmembrane region" description="Helical" evidence="1">
    <location>
        <begin position="189"/>
        <end position="213"/>
    </location>
</feature>
<feature type="transmembrane region" description="Helical" evidence="1">
    <location>
        <begin position="28"/>
        <end position="47"/>
    </location>
</feature>
<feature type="transmembrane region" description="Helical" evidence="1">
    <location>
        <begin position="6"/>
        <end position="23"/>
    </location>
</feature>
<evidence type="ECO:0008006" key="4">
    <source>
        <dbReference type="Google" id="ProtNLM"/>
    </source>
</evidence>
<dbReference type="RefSeq" id="WP_174406064.1">
    <property type="nucleotide sequence ID" value="NZ_BLVO01000013.1"/>
</dbReference>
<feature type="transmembrane region" description="Helical" evidence="1">
    <location>
        <begin position="267"/>
        <end position="285"/>
    </location>
</feature>
<keyword evidence="1" id="KW-0812">Transmembrane</keyword>
<gene>
    <name evidence="2" type="ORF">DSM101010T_28380</name>
</gene>
<evidence type="ECO:0000313" key="2">
    <source>
        <dbReference type="EMBL" id="GFM34473.1"/>
    </source>
</evidence>
<accession>A0A7J0BL58</accession>
<evidence type="ECO:0000313" key="3">
    <source>
        <dbReference type="Proteomes" id="UP000503840"/>
    </source>
</evidence>
<comment type="caution">
    <text evidence="2">The sequence shown here is derived from an EMBL/GenBank/DDBJ whole genome shotgun (WGS) entry which is preliminary data.</text>
</comment>
<feature type="transmembrane region" description="Helical" evidence="1">
    <location>
        <begin position="233"/>
        <end position="260"/>
    </location>
</feature>
<dbReference type="EMBL" id="BLVO01000013">
    <property type="protein sequence ID" value="GFM34473.1"/>
    <property type="molecule type" value="Genomic_DNA"/>
</dbReference>
<keyword evidence="1" id="KW-1133">Transmembrane helix</keyword>
<sequence>MNPIAHLAMLGWIPAVLLLFSLLPPRRAVIAAFIIAWLFLPVARYDIPVLPDYTKMSATCAGVLIAAFIFDNQRLMSFRASAVDTPMLLWLIAPFISSMSNDLGLWDATAALFQQTVTWGMPYFIGRIYLSDMAGLRDLARGIFIGGLVYIPLCLYESRMSPQLHRMIYGFMAHYDFSQTYRLGGWRPMVFMSHGIMVGVWMMAATLNGFWMYRMKALEDLKGKLHLKLLIPVMLFTAVWIRSFGALLLLLLGLGLLFLTIRIRTRLVMAAFLMIPPVFMFSAVIDQPLGQTAVDIIESVNADRAASLKFRVDNEHILVAKAMQRPAFGWGGWGRARVYNEFGEDISVTDSLWVITLGNYGLFGLATMSLVFFLPAYLFLKQYRAMHWHKPHLCHAASLTVMLSLYSVDNLINAMENPIFIFTAGALTGAMLQPQQLEAPEAAGQTEAASPFRGYEPRFI</sequence>
<dbReference type="AlphaFoldDB" id="A0A7J0BL58"/>
<dbReference type="Proteomes" id="UP000503840">
    <property type="component" value="Unassembled WGS sequence"/>
</dbReference>
<feature type="transmembrane region" description="Helical" evidence="1">
    <location>
        <begin position="360"/>
        <end position="380"/>
    </location>
</feature>
<feature type="transmembrane region" description="Helical" evidence="1">
    <location>
        <begin position="139"/>
        <end position="156"/>
    </location>
</feature>